<evidence type="ECO:0000256" key="5">
    <source>
        <dbReference type="ARBA" id="ARBA00022496"/>
    </source>
</evidence>
<name>A0A2S5GUT8_9BURK</name>
<keyword evidence="12 17" id="KW-0675">Receptor</keyword>
<dbReference type="GO" id="GO:0015344">
    <property type="term" value="F:siderophore uptake transmembrane transporter activity"/>
    <property type="evidence" value="ECO:0007669"/>
    <property type="project" value="TreeGrafter"/>
</dbReference>
<dbReference type="FunFam" id="2.170.130.10:FF:000001">
    <property type="entry name" value="Catecholate siderophore TonB-dependent receptor"/>
    <property type="match status" value="1"/>
</dbReference>
<dbReference type="InterPro" id="IPR010105">
    <property type="entry name" value="TonB_sidphr_rcpt"/>
</dbReference>
<comment type="similarity">
    <text evidence="2 14 15">Belongs to the TonB-dependent receptor family.</text>
</comment>
<dbReference type="AlphaFoldDB" id="A0A2S5GUT8"/>
<dbReference type="Gene3D" id="3.55.50.30">
    <property type="match status" value="1"/>
</dbReference>
<dbReference type="PANTHER" id="PTHR32552:SF68">
    <property type="entry name" value="FERRICHROME OUTER MEMBRANE TRANSPORTER_PHAGE RECEPTOR"/>
    <property type="match status" value="1"/>
</dbReference>
<evidence type="ECO:0000313" key="18">
    <source>
        <dbReference type="Proteomes" id="UP000239990"/>
    </source>
</evidence>
<keyword evidence="11 14" id="KW-0472">Membrane</keyword>
<dbReference type="InterPro" id="IPR011662">
    <property type="entry name" value="Secretin/TonB_short_N"/>
</dbReference>
<accession>A0A2S5GUT8</accession>
<evidence type="ECO:0000256" key="10">
    <source>
        <dbReference type="ARBA" id="ARBA00023077"/>
    </source>
</evidence>
<dbReference type="NCBIfam" id="TIGR01783">
    <property type="entry name" value="TonB-siderophor"/>
    <property type="match status" value="1"/>
</dbReference>
<dbReference type="OrthoDB" id="127311at2"/>
<gene>
    <name evidence="17" type="ORF">C4E15_08105</name>
</gene>
<dbReference type="InterPro" id="IPR037066">
    <property type="entry name" value="Plug_dom_sf"/>
</dbReference>
<evidence type="ECO:0000256" key="4">
    <source>
        <dbReference type="ARBA" id="ARBA00022452"/>
    </source>
</evidence>
<sequence length="858" mass="92448">MSCRFLLPVRKGRDRSPYRESFVSASSQSRLRATLTAGRKAVLTATCAGALAAGMPAAWAQSAPAAANAQRSYQIPAGALADVLTQFARTAGVVLSFDPALVRGQRSGGLNGGYSVGAGFARVLSGSGLQARAQSGNTWTLVPAPASPSGDAHVLAPVTVSGMAESALAPTVGYVASASVSATKTDTPLIETPQSVSVITREQITEQGAQTLNQVLRYTAGVATESRGATATRLDQFNVRGFSASSYLDGLRVFGGRDALPQVDAYRLERVDVLKGPASVMYGQGGPGGVVNQVSKRPLEETLREVEVQVGNYDYGRANFDFGGPVDEDGKFLYRLVGAGYMSDGQVKDTKERRYFVSPAFTWKPSGDTSLTVLTNFQRDPDMGSYGSVSSMRTLLSAPDGIRLPADYYDGDANFEKSDRKSYSLGYVLDHRFNDTFKATQSLRWTRSEAKYRSVYGAMTNNYGYTDRTYLYQQRAAIATDVDVGALTIDNNVQARFNTGSFGHTALLGFDYQHVKTDTLSGSGSAPPLYVLNPDNRQHIATPAFSSDATSRQYQAGLYFQDQIKIDRLSVLLGGRYDWARTVGETTAISSGRVTPSSLTAEKFTGRAGVIYNFDNGVAPYFSYSESFEPQSGTGWQNVPFKPIEGKQYEVGIKYQPPGSATLLTFAAFDIRRENMTTTDPDPTHVCGTAGGRCSIQAGELRTQGIELEAKSEPLRGLTLVAAYSLMDNEYSKANPNLAGLNLKGKSPAGVPSQQASAWARYQLQGGPLAGMGVGGGVRYIGSSFADEANTYKVPSVTLFDLMLDYDLGRVSPSLKGMQVALNVQNLFDKDYVASCLGESWCWYGYQRSVKASVRYRW</sequence>
<dbReference type="EMBL" id="PREU01000003">
    <property type="protein sequence ID" value="PPA76728.1"/>
    <property type="molecule type" value="Genomic_DNA"/>
</dbReference>
<dbReference type="CDD" id="cd01347">
    <property type="entry name" value="ligand_gated_channel"/>
    <property type="match status" value="1"/>
</dbReference>
<comment type="subcellular location">
    <subcellularLocation>
        <location evidence="1 14">Cell outer membrane</location>
        <topology evidence="1 14">Multi-pass membrane protein</topology>
    </subcellularLocation>
</comment>
<keyword evidence="3 14" id="KW-0813">Transport</keyword>
<dbReference type="Gene3D" id="2.170.130.10">
    <property type="entry name" value="TonB-dependent receptor, plug domain"/>
    <property type="match status" value="1"/>
</dbReference>
<dbReference type="Gene3D" id="2.40.170.20">
    <property type="entry name" value="TonB-dependent receptor, beta-barrel domain"/>
    <property type="match status" value="1"/>
</dbReference>
<evidence type="ECO:0000256" key="8">
    <source>
        <dbReference type="ARBA" id="ARBA00023004"/>
    </source>
</evidence>
<dbReference type="Pfam" id="PF07660">
    <property type="entry name" value="STN"/>
    <property type="match status" value="1"/>
</dbReference>
<evidence type="ECO:0000256" key="15">
    <source>
        <dbReference type="RuleBase" id="RU003357"/>
    </source>
</evidence>
<dbReference type="GO" id="GO:0009279">
    <property type="term" value="C:cell outer membrane"/>
    <property type="evidence" value="ECO:0007669"/>
    <property type="project" value="UniProtKB-SubCell"/>
</dbReference>
<keyword evidence="9" id="KW-0406">Ion transport</keyword>
<dbReference type="Pfam" id="PF07715">
    <property type="entry name" value="Plug"/>
    <property type="match status" value="1"/>
</dbReference>
<dbReference type="SUPFAM" id="SSF56935">
    <property type="entry name" value="Porins"/>
    <property type="match status" value="1"/>
</dbReference>
<dbReference type="InterPro" id="IPR012910">
    <property type="entry name" value="Plug_dom"/>
</dbReference>
<dbReference type="PROSITE" id="PS52016">
    <property type="entry name" value="TONB_DEPENDENT_REC_3"/>
    <property type="match status" value="1"/>
</dbReference>
<dbReference type="Proteomes" id="UP000239990">
    <property type="component" value="Unassembled WGS sequence"/>
</dbReference>
<dbReference type="InterPro" id="IPR000531">
    <property type="entry name" value="Beta-barrel_TonB"/>
</dbReference>
<evidence type="ECO:0000256" key="2">
    <source>
        <dbReference type="ARBA" id="ARBA00009810"/>
    </source>
</evidence>
<evidence type="ECO:0000256" key="1">
    <source>
        <dbReference type="ARBA" id="ARBA00004571"/>
    </source>
</evidence>
<proteinExistence type="inferred from homology"/>
<dbReference type="InterPro" id="IPR036942">
    <property type="entry name" value="Beta-barrel_TonB_sf"/>
</dbReference>
<evidence type="ECO:0000256" key="3">
    <source>
        <dbReference type="ARBA" id="ARBA00022448"/>
    </source>
</evidence>
<evidence type="ECO:0000256" key="6">
    <source>
        <dbReference type="ARBA" id="ARBA00022692"/>
    </source>
</evidence>
<comment type="caution">
    <text evidence="17">The sequence shown here is derived from an EMBL/GenBank/DDBJ whole genome shotgun (WGS) entry which is preliminary data.</text>
</comment>
<keyword evidence="6 14" id="KW-0812">Transmembrane</keyword>
<dbReference type="Pfam" id="PF00593">
    <property type="entry name" value="TonB_dep_Rec_b-barrel"/>
    <property type="match status" value="1"/>
</dbReference>
<dbReference type="SMART" id="SM00965">
    <property type="entry name" value="STN"/>
    <property type="match status" value="1"/>
</dbReference>
<evidence type="ECO:0000256" key="12">
    <source>
        <dbReference type="ARBA" id="ARBA00023170"/>
    </source>
</evidence>
<evidence type="ECO:0000256" key="7">
    <source>
        <dbReference type="ARBA" id="ARBA00022729"/>
    </source>
</evidence>
<keyword evidence="4 14" id="KW-1134">Transmembrane beta strand</keyword>
<keyword evidence="7" id="KW-0732">Signal</keyword>
<feature type="domain" description="Secretin/TonB short N-terminal" evidence="16">
    <location>
        <begin position="93"/>
        <end position="144"/>
    </location>
</feature>
<evidence type="ECO:0000256" key="9">
    <source>
        <dbReference type="ARBA" id="ARBA00023065"/>
    </source>
</evidence>
<dbReference type="GO" id="GO:0015891">
    <property type="term" value="P:siderophore transport"/>
    <property type="evidence" value="ECO:0007669"/>
    <property type="project" value="InterPro"/>
</dbReference>
<keyword evidence="13 14" id="KW-0998">Cell outer membrane</keyword>
<evidence type="ECO:0000259" key="16">
    <source>
        <dbReference type="SMART" id="SM00965"/>
    </source>
</evidence>
<reference evidence="17 18" key="1">
    <citation type="submission" date="2018-02" db="EMBL/GenBank/DDBJ databases">
        <title>Draft Genome of Achromobacter spanius stain 6.</title>
        <authorList>
            <person name="Gunasekera T.S."/>
            <person name="Radwan O."/>
            <person name="Ruiz O.N."/>
        </authorList>
    </citation>
    <scope>NUCLEOTIDE SEQUENCE [LARGE SCALE GENOMIC DNA]</scope>
    <source>
        <strain evidence="17 18">6</strain>
    </source>
</reference>
<evidence type="ECO:0000256" key="13">
    <source>
        <dbReference type="ARBA" id="ARBA00023237"/>
    </source>
</evidence>
<organism evidence="17 18">
    <name type="scientific">Achromobacter spanius</name>
    <dbReference type="NCBI Taxonomy" id="217203"/>
    <lineage>
        <taxon>Bacteria</taxon>
        <taxon>Pseudomonadati</taxon>
        <taxon>Pseudomonadota</taxon>
        <taxon>Betaproteobacteria</taxon>
        <taxon>Burkholderiales</taxon>
        <taxon>Alcaligenaceae</taxon>
        <taxon>Achromobacter</taxon>
    </lineage>
</organism>
<dbReference type="InterPro" id="IPR039426">
    <property type="entry name" value="TonB-dep_rcpt-like"/>
</dbReference>
<protein>
    <submittedName>
        <fullName evidence="17">TonB-dependent siderophore receptor</fullName>
    </submittedName>
</protein>
<keyword evidence="5" id="KW-0410">Iron transport</keyword>
<dbReference type="PANTHER" id="PTHR32552">
    <property type="entry name" value="FERRICHROME IRON RECEPTOR-RELATED"/>
    <property type="match status" value="1"/>
</dbReference>
<evidence type="ECO:0000313" key="17">
    <source>
        <dbReference type="EMBL" id="PPA76728.1"/>
    </source>
</evidence>
<evidence type="ECO:0000256" key="11">
    <source>
        <dbReference type="ARBA" id="ARBA00023136"/>
    </source>
</evidence>
<dbReference type="GO" id="GO:0038023">
    <property type="term" value="F:signaling receptor activity"/>
    <property type="evidence" value="ECO:0007669"/>
    <property type="project" value="InterPro"/>
</dbReference>
<keyword evidence="10 15" id="KW-0798">TonB box</keyword>
<evidence type="ECO:0000256" key="14">
    <source>
        <dbReference type="PROSITE-ProRule" id="PRU01360"/>
    </source>
</evidence>
<keyword evidence="8" id="KW-0408">Iron</keyword>
<dbReference type="FunFam" id="2.40.170.20:FF:000005">
    <property type="entry name" value="TonB-dependent siderophore receptor"/>
    <property type="match status" value="1"/>
</dbReference>